<dbReference type="InterPro" id="IPR050624">
    <property type="entry name" value="HTH-type_Tx_Regulator"/>
</dbReference>
<protein>
    <submittedName>
        <fullName evidence="1">Probable dihydroxyacetone kinase regulator</fullName>
    </submittedName>
</protein>
<dbReference type="SUPFAM" id="SSF46689">
    <property type="entry name" value="Homeodomain-like"/>
    <property type="match status" value="1"/>
</dbReference>
<dbReference type="InterPro" id="IPR009057">
    <property type="entry name" value="Homeodomain-like_sf"/>
</dbReference>
<comment type="caution">
    <text evidence="1">The sequence shown here is derived from an EMBL/GenBank/DDBJ whole genome shotgun (WGS) entry which is preliminary data.</text>
</comment>
<dbReference type="GO" id="GO:0016301">
    <property type="term" value="F:kinase activity"/>
    <property type="evidence" value="ECO:0007669"/>
    <property type="project" value="UniProtKB-KW"/>
</dbReference>
<dbReference type="Gene3D" id="1.10.357.10">
    <property type="entry name" value="Tetracycline Repressor, domain 2"/>
    <property type="match status" value="1"/>
</dbReference>
<dbReference type="RefSeq" id="WP_055259055.1">
    <property type="nucleotide sequence ID" value="NZ_BCMV01000001.1"/>
</dbReference>
<keyword evidence="1" id="KW-0418">Kinase</keyword>
<evidence type="ECO:0000313" key="2">
    <source>
        <dbReference type="Proteomes" id="UP000095488"/>
    </source>
</evidence>
<dbReference type="PANTHER" id="PTHR43479:SF7">
    <property type="entry name" value="TETR-FAMILY TRANSCRIPTIONAL REGULATOR"/>
    <property type="match status" value="1"/>
</dbReference>
<dbReference type="EMBL" id="CYZR01000004">
    <property type="protein sequence ID" value="CUN92567.1"/>
    <property type="molecule type" value="Genomic_DNA"/>
</dbReference>
<proteinExistence type="predicted"/>
<gene>
    <name evidence="1" type="ORF">ERS852473_01446</name>
</gene>
<dbReference type="PANTHER" id="PTHR43479">
    <property type="entry name" value="ACREF/ENVCD OPERON REPRESSOR-RELATED"/>
    <property type="match status" value="1"/>
</dbReference>
<dbReference type="Proteomes" id="UP000095488">
    <property type="component" value="Unassembled WGS sequence"/>
</dbReference>
<reference evidence="1 2" key="1">
    <citation type="submission" date="2015-09" db="EMBL/GenBank/DDBJ databases">
        <authorList>
            <consortium name="Pathogen Informatics"/>
            <person name="Wu L."/>
            <person name="Ma J."/>
        </authorList>
    </citation>
    <scope>NUCLEOTIDE SEQUENCE [LARGE SCALE GENOMIC DNA]</scope>
    <source>
        <strain evidence="1 2">2789STDY5834858</strain>
    </source>
</reference>
<name>A0ABP2ASS7_SARVE</name>
<organism evidence="1 2">
    <name type="scientific">Sarcina ventriculi</name>
    <name type="common">Clostridium ventriculi</name>
    <dbReference type="NCBI Taxonomy" id="1267"/>
    <lineage>
        <taxon>Bacteria</taxon>
        <taxon>Bacillati</taxon>
        <taxon>Bacillota</taxon>
        <taxon>Clostridia</taxon>
        <taxon>Eubacteriales</taxon>
        <taxon>Clostridiaceae</taxon>
        <taxon>Sarcina</taxon>
    </lineage>
</organism>
<sequence>MPVDMKSLIGNTFEEMMEYKSIDKITIKDLVDACNISRQAFYYHFRDIMDVVKYKFEKDMRTVLANSLNTSSLEEALQIFILEISKRKTIIQKQVISQRKEEIAVIALEVVNKYLQELFRKKVLKKKISYEELDVIVDFYSCGITTFLLKQYEKEQVDEKKLAYELSKIISVGIMPYEI</sequence>
<keyword evidence="2" id="KW-1185">Reference proteome</keyword>
<evidence type="ECO:0000313" key="1">
    <source>
        <dbReference type="EMBL" id="CUN92567.1"/>
    </source>
</evidence>
<accession>A0ABP2ASS7</accession>
<keyword evidence="1" id="KW-0808">Transferase</keyword>